<reference evidence="1 2" key="1">
    <citation type="journal article" date="2019" name="Sci. Rep.">
        <title>Orb-weaving spider Araneus ventricosus genome elucidates the spidroin gene catalogue.</title>
        <authorList>
            <person name="Kono N."/>
            <person name="Nakamura H."/>
            <person name="Ohtoshi R."/>
            <person name="Moran D.A.P."/>
            <person name="Shinohara A."/>
            <person name="Yoshida Y."/>
            <person name="Fujiwara M."/>
            <person name="Mori M."/>
            <person name="Tomita M."/>
            <person name="Arakawa K."/>
        </authorList>
    </citation>
    <scope>NUCLEOTIDE SEQUENCE [LARGE SCALE GENOMIC DNA]</scope>
</reference>
<evidence type="ECO:0000313" key="2">
    <source>
        <dbReference type="Proteomes" id="UP000499080"/>
    </source>
</evidence>
<accession>A0A4Y2FJ35</accession>
<keyword evidence="2" id="KW-1185">Reference proteome</keyword>
<protein>
    <submittedName>
        <fullName evidence="1">Uncharacterized protein</fullName>
    </submittedName>
</protein>
<dbReference type="EMBL" id="BGPR01000932">
    <property type="protein sequence ID" value="GBM40518.1"/>
    <property type="molecule type" value="Genomic_DNA"/>
</dbReference>
<sequence>MTSGHDSIKHCDPRMKASITKGSYGDNTFYRGTALQRRRALRATPPLIYPPGKREHAYLYGGFSSVNSRCLPVGSYNVVTSLFLNAKVAPKSSFQADNSPLQLF</sequence>
<dbReference type="Proteomes" id="UP000499080">
    <property type="component" value="Unassembled WGS sequence"/>
</dbReference>
<evidence type="ECO:0000313" key="1">
    <source>
        <dbReference type="EMBL" id="GBM40518.1"/>
    </source>
</evidence>
<name>A0A4Y2FJ35_ARAVE</name>
<comment type="caution">
    <text evidence="1">The sequence shown here is derived from an EMBL/GenBank/DDBJ whole genome shotgun (WGS) entry which is preliminary data.</text>
</comment>
<proteinExistence type="predicted"/>
<dbReference type="AlphaFoldDB" id="A0A4Y2FJ35"/>
<gene>
    <name evidence="1" type="ORF">AVEN_175735_1</name>
</gene>
<organism evidence="1 2">
    <name type="scientific">Araneus ventricosus</name>
    <name type="common">Orbweaver spider</name>
    <name type="synonym">Epeira ventricosa</name>
    <dbReference type="NCBI Taxonomy" id="182803"/>
    <lineage>
        <taxon>Eukaryota</taxon>
        <taxon>Metazoa</taxon>
        <taxon>Ecdysozoa</taxon>
        <taxon>Arthropoda</taxon>
        <taxon>Chelicerata</taxon>
        <taxon>Arachnida</taxon>
        <taxon>Araneae</taxon>
        <taxon>Araneomorphae</taxon>
        <taxon>Entelegynae</taxon>
        <taxon>Araneoidea</taxon>
        <taxon>Araneidae</taxon>
        <taxon>Araneus</taxon>
    </lineage>
</organism>